<keyword evidence="2" id="KW-0472">Membrane</keyword>
<dbReference type="Proteomes" id="UP000287401">
    <property type="component" value="Unassembled WGS sequence"/>
</dbReference>
<gene>
    <name evidence="3" type="ORF">DAH51_07060</name>
</gene>
<protein>
    <submittedName>
        <fullName evidence="3">Uncharacterized protein</fullName>
    </submittedName>
</protein>
<evidence type="ECO:0000313" key="4">
    <source>
        <dbReference type="Proteomes" id="UP000287401"/>
    </source>
</evidence>
<evidence type="ECO:0000256" key="2">
    <source>
        <dbReference type="SAM" id="Phobius"/>
    </source>
</evidence>
<sequence length="114" mass="13183">MEVAKAHELIRVVKHDLNNDRQAQVNFERHLERMEKKQDKFDERIEKLEEKLAGKIEENHKVISEKVDALKDSLNAVNLKQEKSVGFYGGVAAVFTISVTIILFLVKLLFERGH</sequence>
<organism evidence="3 4">
    <name type="scientific">Sphingobium yanoikuyae</name>
    <name type="common">Sphingomonas yanoikuyae</name>
    <dbReference type="NCBI Taxonomy" id="13690"/>
    <lineage>
        <taxon>Bacteria</taxon>
        <taxon>Pseudomonadati</taxon>
        <taxon>Pseudomonadota</taxon>
        <taxon>Alphaproteobacteria</taxon>
        <taxon>Sphingomonadales</taxon>
        <taxon>Sphingomonadaceae</taxon>
        <taxon>Sphingobium</taxon>
    </lineage>
</organism>
<proteinExistence type="predicted"/>
<evidence type="ECO:0000313" key="3">
    <source>
        <dbReference type="EMBL" id="RSU57996.1"/>
    </source>
</evidence>
<dbReference type="AlphaFoldDB" id="A0A430BZ56"/>
<reference evidence="3 4" key="1">
    <citation type="submission" date="2018-07" db="EMBL/GenBank/DDBJ databases">
        <title>Genomic and Epidemiologic Investigation of an Indolent Hospital Outbreak.</title>
        <authorList>
            <person name="Johnson R.C."/>
            <person name="Deming C."/>
            <person name="Conlan S."/>
            <person name="Zellmer C.J."/>
            <person name="Michelin A.V."/>
            <person name="Lee-Lin S."/>
            <person name="Thomas P.J."/>
            <person name="Park M."/>
            <person name="Weingarten R.A."/>
            <person name="Less J."/>
            <person name="Dekker J.P."/>
            <person name="Frank K.M."/>
            <person name="Musser K.A."/>
            <person name="Mcquiston J.R."/>
            <person name="Henderson D.K."/>
            <person name="Lau A.F."/>
            <person name="Palmore T.N."/>
            <person name="Segre J.A."/>
        </authorList>
    </citation>
    <scope>NUCLEOTIDE SEQUENCE [LARGE SCALE GENOMIC DNA]</scope>
    <source>
        <strain evidence="3 4">SK-NIH.Env6_1116</strain>
    </source>
</reference>
<keyword evidence="2" id="KW-0812">Transmembrane</keyword>
<dbReference type="EMBL" id="QRAL01000006">
    <property type="protein sequence ID" value="RSU57996.1"/>
    <property type="molecule type" value="Genomic_DNA"/>
</dbReference>
<comment type="caution">
    <text evidence="3">The sequence shown here is derived from an EMBL/GenBank/DDBJ whole genome shotgun (WGS) entry which is preliminary data.</text>
</comment>
<keyword evidence="2" id="KW-1133">Transmembrane helix</keyword>
<name>A0A430BZ56_SPHYA</name>
<accession>A0A430BZ56</accession>
<keyword evidence="1" id="KW-0175">Coiled coil</keyword>
<feature type="coiled-coil region" evidence="1">
    <location>
        <begin position="31"/>
        <end position="65"/>
    </location>
</feature>
<evidence type="ECO:0000256" key="1">
    <source>
        <dbReference type="SAM" id="Coils"/>
    </source>
</evidence>
<feature type="transmembrane region" description="Helical" evidence="2">
    <location>
        <begin position="87"/>
        <end position="110"/>
    </location>
</feature>